<evidence type="ECO:0000313" key="1">
    <source>
        <dbReference type="EMBL" id="KAB0574821.1"/>
    </source>
</evidence>
<reference evidence="1 2" key="1">
    <citation type="submission" date="2019-09" db="EMBL/GenBank/DDBJ databases">
        <title>Draft genome sequences of 48 bacterial type strains from the CCUG.</title>
        <authorList>
            <person name="Tunovic T."/>
            <person name="Pineiro-Iglesias B."/>
            <person name="Unosson C."/>
            <person name="Inganas E."/>
            <person name="Ohlen M."/>
            <person name="Cardew S."/>
            <person name="Jensie-Markopoulos S."/>
            <person name="Salva-Serra F."/>
            <person name="Jaen-Luchoro D."/>
            <person name="Karlsson R."/>
            <person name="Svensson-Stadler L."/>
            <person name="Chun J."/>
            <person name="Moore E."/>
        </authorList>
    </citation>
    <scope>NUCLEOTIDE SEQUENCE [LARGE SCALE GENOMIC DNA]</scope>
    <source>
        <strain evidence="1 2">CCUG 30977</strain>
    </source>
</reference>
<evidence type="ECO:0008006" key="3">
    <source>
        <dbReference type="Google" id="ProtNLM"/>
    </source>
</evidence>
<dbReference type="Proteomes" id="UP000430120">
    <property type="component" value="Unassembled WGS sequence"/>
</dbReference>
<dbReference type="AlphaFoldDB" id="A0A643F6W6"/>
<dbReference type="RefSeq" id="WP_151125678.1">
    <property type="nucleotide sequence ID" value="NZ_CP088082.1"/>
</dbReference>
<organism evidence="1 2">
    <name type="scientific">Ideonella dechloratans</name>
    <dbReference type="NCBI Taxonomy" id="36863"/>
    <lineage>
        <taxon>Bacteria</taxon>
        <taxon>Pseudomonadati</taxon>
        <taxon>Pseudomonadota</taxon>
        <taxon>Betaproteobacteria</taxon>
        <taxon>Burkholderiales</taxon>
        <taxon>Sphaerotilaceae</taxon>
        <taxon>Ideonella</taxon>
    </lineage>
</organism>
<name>A0A643F6W6_IDEDE</name>
<keyword evidence="2" id="KW-1185">Reference proteome</keyword>
<dbReference type="EMBL" id="VZPB01000070">
    <property type="protein sequence ID" value="KAB0574821.1"/>
    <property type="molecule type" value="Genomic_DNA"/>
</dbReference>
<gene>
    <name evidence="1" type="ORF">F7Q92_19135</name>
</gene>
<proteinExistence type="predicted"/>
<accession>A0A643F6W6</accession>
<protein>
    <recommendedName>
        <fullName evidence="3">DUF2190 family protein</fullName>
    </recommendedName>
</protein>
<comment type="caution">
    <text evidence="1">The sequence shown here is derived from an EMBL/GenBank/DDBJ whole genome shotgun (WGS) entry which is preliminary data.</text>
</comment>
<evidence type="ECO:0000313" key="2">
    <source>
        <dbReference type="Proteomes" id="UP000430120"/>
    </source>
</evidence>
<sequence length="124" mass="11712">MSEIASIDAGLADARAEATRAYIDTGAGQAAVLLYDASNVLVASIPLANPCGSVSGGVLTLAESGDALALVDGTPAAAAIASANGSVCIYGLTVGAPGSGAGVELSTATLFAGGTVRLTGGTLS</sequence>